<evidence type="ECO:0000256" key="1">
    <source>
        <dbReference type="ARBA" id="ARBA00008023"/>
    </source>
</evidence>
<dbReference type="PANTHER" id="PTHR11067">
    <property type="entry name" value="INOSINE TRIPHOSPHATE PYROPHOSPHATASE/HAM1 PROTEIN"/>
    <property type="match status" value="1"/>
</dbReference>
<comment type="catalytic activity">
    <reaction evidence="7">
        <text>XTP + H2O = XMP + diphosphate + H(+)</text>
        <dbReference type="Rhea" id="RHEA:28610"/>
        <dbReference type="ChEBI" id="CHEBI:15377"/>
        <dbReference type="ChEBI" id="CHEBI:15378"/>
        <dbReference type="ChEBI" id="CHEBI:33019"/>
        <dbReference type="ChEBI" id="CHEBI:57464"/>
        <dbReference type="ChEBI" id="CHEBI:61314"/>
        <dbReference type="EC" id="3.6.1.66"/>
    </reaction>
</comment>
<comment type="subunit">
    <text evidence="7">Homodimer.</text>
</comment>
<feature type="binding site" evidence="7">
    <location>
        <begin position="215"/>
        <end position="216"/>
    </location>
    <ligand>
        <name>substrate</name>
    </ligand>
</feature>
<dbReference type="InterPro" id="IPR002637">
    <property type="entry name" value="RdgB/HAM1"/>
</dbReference>
<organism evidence="9 10">
    <name type="scientific">Sphingomonas rustica</name>
    <dbReference type="NCBI Taxonomy" id="3103142"/>
    <lineage>
        <taxon>Bacteria</taxon>
        <taxon>Pseudomonadati</taxon>
        <taxon>Pseudomonadota</taxon>
        <taxon>Alphaproteobacteria</taxon>
        <taxon>Sphingomonadales</taxon>
        <taxon>Sphingomonadaceae</taxon>
        <taxon>Sphingomonas</taxon>
    </lineage>
</organism>
<evidence type="ECO:0000256" key="5">
    <source>
        <dbReference type="ARBA" id="ARBA00022842"/>
    </source>
</evidence>
<name>A0ABV0BBD0_9SPHN</name>
<feature type="binding site" evidence="7">
    <location>
        <begin position="187"/>
        <end position="190"/>
    </location>
    <ligand>
        <name>substrate</name>
    </ligand>
</feature>
<dbReference type="InterPro" id="IPR029001">
    <property type="entry name" value="ITPase-like_fam"/>
</dbReference>
<protein>
    <recommendedName>
        <fullName evidence="7">dITP/XTP pyrophosphatase</fullName>
        <ecNumber evidence="7">3.6.1.66</ecNumber>
    </recommendedName>
    <alternativeName>
        <fullName evidence="7">Non-canonical purine NTP pyrophosphatase</fullName>
    </alternativeName>
    <alternativeName>
        <fullName evidence="7">Non-standard purine NTP pyrophosphatase</fullName>
    </alternativeName>
    <alternativeName>
        <fullName evidence="7">Nucleoside-triphosphate diphosphatase</fullName>
    </alternativeName>
    <alternativeName>
        <fullName evidence="7">Nucleoside-triphosphate pyrophosphatase</fullName>
        <shortName evidence="7">NTPase</shortName>
    </alternativeName>
</protein>
<keyword evidence="2 7" id="KW-0479">Metal-binding</keyword>
<dbReference type="EC" id="3.6.1.66" evidence="7"/>
<dbReference type="PANTHER" id="PTHR11067:SF9">
    <property type="entry name" value="INOSINE TRIPHOSPHATE PYROPHOSPHATASE"/>
    <property type="match status" value="1"/>
</dbReference>
<feature type="binding site" evidence="7">
    <location>
        <position position="90"/>
    </location>
    <ligand>
        <name>substrate</name>
    </ligand>
</feature>
<comment type="catalytic activity">
    <reaction evidence="7">
        <text>dITP + H2O = dIMP + diphosphate + H(+)</text>
        <dbReference type="Rhea" id="RHEA:28342"/>
        <dbReference type="ChEBI" id="CHEBI:15377"/>
        <dbReference type="ChEBI" id="CHEBI:15378"/>
        <dbReference type="ChEBI" id="CHEBI:33019"/>
        <dbReference type="ChEBI" id="CHEBI:61194"/>
        <dbReference type="ChEBI" id="CHEBI:61382"/>
        <dbReference type="EC" id="3.6.1.66"/>
    </reaction>
</comment>
<dbReference type="HAMAP" id="MF_01405">
    <property type="entry name" value="Non_canon_purine_NTPase"/>
    <property type="match status" value="1"/>
</dbReference>
<dbReference type="EMBL" id="JBDIZK010000008">
    <property type="protein sequence ID" value="MEN3748303.1"/>
    <property type="molecule type" value="Genomic_DNA"/>
</dbReference>
<sequence length="230" mass="24582">MIDESDQERAAPRQAIRQLAPGKLVIASHNEGKVREIRELLGPYGIEPVSAAELDLPEPEETGTTFVANAELKALQAADLSGLPALADDSGLCVEALGDAPGIFSARWGMADPGLPGVDPVAGGAARDFDLAMRRVEDKLAALPEGTSRSAHFVCALALAWPDGHVEWFEGRVDGTLVWPPRGERGFGYDPMFLPLDGEQTFGEMDPDAKHAISHRADAFRQLVDAVFTG</sequence>
<dbReference type="GO" id="GO:0036220">
    <property type="term" value="F:ITP diphosphatase activity"/>
    <property type="evidence" value="ECO:0007669"/>
    <property type="project" value="UniProtKB-EC"/>
</dbReference>
<dbReference type="CDD" id="cd00515">
    <property type="entry name" value="HAM1"/>
    <property type="match status" value="1"/>
</dbReference>
<dbReference type="Gene3D" id="3.90.950.10">
    <property type="match status" value="1"/>
</dbReference>
<comment type="function">
    <text evidence="7">Pyrophosphatase that catalyzes the hydrolysis of nucleoside triphosphates to their monophosphate derivatives, with a high preference for the non-canonical purine nucleotides XTP (xanthosine triphosphate), dITP (deoxyinosine triphosphate) and ITP. Seems to function as a house-cleaning enzyme that removes non-canonical purine nucleotides from the nucleotide pool, thus preventing their incorporation into DNA/RNA and avoiding chromosomal lesions.</text>
</comment>
<evidence type="ECO:0000256" key="6">
    <source>
        <dbReference type="ARBA" id="ARBA00023080"/>
    </source>
</evidence>
<comment type="caution">
    <text evidence="9">The sequence shown here is derived from an EMBL/GenBank/DDBJ whole genome shotgun (WGS) entry which is preliminary data.</text>
</comment>
<keyword evidence="3 7" id="KW-0547">Nucleotide-binding</keyword>
<gene>
    <name evidence="9" type="primary">rdgB</name>
    <name evidence="9" type="ORF">TPR58_14095</name>
</gene>
<comment type="catalytic activity">
    <reaction evidence="7">
        <text>ITP + H2O = IMP + diphosphate + H(+)</text>
        <dbReference type="Rhea" id="RHEA:29399"/>
        <dbReference type="ChEBI" id="CHEBI:15377"/>
        <dbReference type="ChEBI" id="CHEBI:15378"/>
        <dbReference type="ChEBI" id="CHEBI:33019"/>
        <dbReference type="ChEBI" id="CHEBI:58053"/>
        <dbReference type="ChEBI" id="CHEBI:61402"/>
        <dbReference type="EC" id="3.6.1.66"/>
    </reaction>
</comment>
<feature type="active site" description="Proton acceptor" evidence="7">
    <location>
        <position position="89"/>
    </location>
</feature>
<dbReference type="SUPFAM" id="SSF52972">
    <property type="entry name" value="ITPase-like"/>
    <property type="match status" value="1"/>
</dbReference>
<proteinExistence type="inferred from homology"/>
<evidence type="ECO:0000256" key="8">
    <source>
        <dbReference type="RuleBase" id="RU003781"/>
    </source>
</evidence>
<evidence type="ECO:0000313" key="10">
    <source>
        <dbReference type="Proteomes" id="UP001427805"/>
    </source>
</evidence>
<dbReference type="NCBIfam" id="TIGR00042">
    <property type="entry name" value="RdgB/HAM1 family non-canonical purine NTP pyrophosphatase"/>
    <property type="match status" value="1"/>
</dbReference>
<feature type="binding site" evidence="7">
    <location>
        <position position="89"/>
    </location>
    <ligand>
        <name>Mg(2+)</name>
        <dbReference type="ChEBI" id="CHEBI:18420"/>
    </ligand>
</feature>
<reference evidence="9 10" key="1">
    <citation type="submission" date="2024-05" db="EMBL/GenBank/DDBJ databases">
        <title>Sphingomonas sp. HF-S3 16S ribosomal RNA gene Genome sequencing and assembly.</title>
        <authorList>
            <person name="Lee H."/>
        </authorList>
    </citation>
    <scope>NUCLEOTIDE SEQUENCE [LARGE SCALE GENOMIC DNA]</scope>
    <source>
        <strain evidence="9 10">HF-S3</strain>
    </source>
</reference>
<evidence type="ECO:0000256" key="3">
    <source>
        <dbReference type="ARBA" id="ARBA00022741"/>
    </source>
</evidence>
<feature type="binding site" evidence="7">
    <location>
        <position position="210"/>
    </location>
    <ligand>
        <name>substrate</name>
    </ligand>
</feature>
<evidence type="ECO:0000256" key="4">
    <source>
        <dbReference type="ARBA" id="ARBA00022801"/>
    </source>
</evidence>
<keyword evidence="4 7" id="KW-0378">Hydrolase</keyword>
<dbReference type="InterPro" id="IPR020922">
    <property type="entry name" value="dITP/XTP_pyrophosphatase"/>
</dbReference>
<accession>A0ABV0BBD0</accession>
<comment type="cofactor">
    <cofactor evidence="7">
        <name>Mg(2+)</name>
        <dbReference type="ChEBI" id="CHEBI:18420"/>
    </cofactor>
    <text evidence="7">Binds 1 Mg(2+) ion per subunit.</text>
</comment>
<keyword evidence="10" id="KW-1185">Reference proteome</keyword>
<keyword evidence="6 7" id="KW-0546">Nucleotide metabolism</keyword>
<feature type="binding site" evidence="7">
    <location>
        <begin position="28"/>
        <end position="33"/>
    </location>
    <ligand>
        <name>substrate</name>
    </ligand>
</feature>
<comment type="similarity">
    <text evidence="1 7 8">Belongs to the HAM1 NTPase family.</text>
</comment>
<evidence type="ECO:0000256" key="2">
    <source>
        <dbReference type="ARBA" id="ARBA00022723"/>
    </source>
</evidence>
<feature type="binding site" evidence="7">
    <location>
        <position position="60"/>
    </location>
    <ligand>
        <name>Mg(2+)</name>
        <dbReference type="ChEBI" id="CHEBI:18420"/>
    </ligand>
</feature>
<dbReference type="Proteomes" id="UP001427805">
    <property type="component" value="Unassembled WGS sequence"/>
</dbReference>
<dbReference type="Pfam" id="PF01725">
    <property type="entry name" value="Ham1p_like"/>
    <property type="match status" value="1"/>
</dbReference>
<evidence type="ECO:0000313" key="9">
    <source>
        <dbReference type="EMBL" id="MEN3748303.1"/>
    </source>
</evidence>
<dbReference type="RefSeq" id="WP_428835719.1">
    <property type="nucleotide sequence ID" value="NZ_JBDIZK010000008.1"/>
</dbReference>
<keyword evidence="5 7" id="KW-0460">Magnesium</keyword>
<evidence type="ECO:0000256" key="7">
    <source>
        <dbReference type="HAMAP-Rule" id="MF_01405"/>
    </source>
</evidence>